<organism evidence="2 3">
    <name type="scientific">Streptacidiphilus fuscans</name>
    <dbReference type="NCBI Taxonomy" id="2789292"/>
    <lineage>
        <taxon>Bacteria</taxon>
        <taxon>Bacillati</taxon>
        <taxon>Actinomycetota</taxon>
        <taxon>Actinomycetes</taxon>
        <taxon>Kitasatosporales</taxon>
        <taxon>Streptomycetaceae</taxon>
        <taxon>Streptacidiphilus</taxon>
    </lineage>
</organism>
<accession>A0A931B9V0</accession>
<reference evidence="2" key="1">
    <citation type="submission" date="2020-11" db="EMBL/GenBank/DDBJ databases">
        <title>Isolation and identification of active actinomycetes.</title>
        <authorList>
            <person name="Yu B."/>
        </authorList>
    </citation>
    <scope>NUCLEOTIDE SEQUENCE</scope>
    <source>
        <strain evidence="2">NEAU-YB345</strain>
    </source>
</reference>
<dbReference type="AlphaFoldDB" id="A0A931B9V0"/>
<comment type="caution">
    <text evidence="2">The sequence shown here is derived from an EMBL/GenBank/DDBJ whole genome shotgun (WGS) entry which is preliminary data.</text>
</comment>
<evidence type="ECO:0000256" key="1">
    <source>
        <dbReference type="SAM" id="MobiDB-lite"/>
    </source>
</evidence>
<protein>
    <submittedName>
        <fullName evidence="2">Uncharacterized protein</fullName>
    </submittedName>
</protein>
<name>A0A931B9V0_9ACTN</name>
<sequence length="109" mass="11643">MGSGNGYEVDLSYLQQAVTQLQSVADGMDGTKEKANYQTNLTPGQFGGEGFLEAQTLYGAHDAMKTDITNMIGTLQSMIQEFQGKTSSAHKAYSDQETNTAGGFNKGMS</sequence>
<evidence type="ECO:0000313" key="2">
    <source>
        <dbReference type="EMBL" id="MBF9070403.1"/>
    </source>
</evidence>
<dbReference type="Gene3D" id="1.10.287.1060">
    <property type="entry name" value="ESAT-6-like"/>
    <property type="match status" value="1"/>
</dbReference>
<dbReference type="Proteomes" id="UP000657385">
    <property type="component" value="Unassembled WGS sequence"/>
</dbReference>
<gene>
    <name evidence="2" type="ORF">I2501_20465</name>
</gene>
<evidence type="ECO:0000313" key="3">
    <source>
        <dbReference type="Proteomes" id="UP000657385"/>
    </source>
</evidence>
<keyword evidence="3" id="KW-1185">Reference proteome</keyword>
<dbReference type="EMBL" id="JADPRT010000008">
    <property type="protein sequence ID" value="MBF9070403.1"/>
    <property type="molecule type" value="Genomic_DNA"/>
</dbReference>
<dbReference type="RefSeq" id="WP_196195577.1">
    <property type="nucleotide sequence ID" value="NZ_JADPRT010000008.1"/>
</dbReference>
<feature type="region of interest" description="Disordered" evidence="1">
    <location>
        <begin position="89"/>
        <end position="109"/>
    </location>
</feature>
<proteinExistence type="predicted"/>